<keyword evidence="3" id="KW-1185">Reference proteome</keyword>
<evidence type="ECO:0000313" key="2">
    <source>
        <dbReference type="EMBL" id="GGL44826.1"/>
    </source>
</evidence>
<name>A0A917RXP2_9BACL</name>
<evidence type="ECO:0000313" key="3">
    <source>
        <dbReference type="Proteomes" id="UP000654670"/>
    </source>
</evidence>
<evidence type="ECO:0000256" key="1">
    <source>
        <dbReference type="SAM" id="MobiDB-lite"/>
    </source>
</evidence>
<gene>
    <name evidence="2" type="ORF">GCM10007968_06110</name>
</gene>
<dbReference type="Proteomes" id="UP000654670">
    <property type="component" value="Unassembled WGS sequence"/>
</dbReference>
<proteinExistence type="predicted"/>
<dbReference type="EMBL" id="BMOK01000002">
    <property type="protein sequence ID" value="GGL44826.1"/>
    <property type="molecule type" value="Genomic_DNA"/>
</dbReference>
<feature type="compositionally biased region" description="Polar residues" evidence="1">
    <location>
        <begin position="12"/>
        <end position="22"/>
    </location>
</feature>
<feature type="region of interest" description="Disordered" evidence="1">
    <location>
        <begin position="1"/>
        <end position="30"/>
    </location>
</feature>
<comment type="caution">
    <text evidence="2">The sequence shown here is derived from an EMBL/GenBank/DDBJ whole genome shotgun (WGS) entry which is preliminary data.</text>
</comment>
<accession>A0A917RXP2</accession>
<reference evidence="2" key="1">
    <citation type="journal article" date="2014" name="Int. J. Syst. Evol. Microbiol.">
        <title>Complete genome sequence of Corynebacterium casei LMG S-19264T (=DSM 44701T), isolated from a smear-ripened cheese.</title>
        <authorList>
            <consortium name="US DOE Joint Genome Institute (JGI-PGF)"/>
            <person name="Walter F."/>
            <person name="Albersmeier A."/>
            <person name="Kalinowski J."/>
            <person name="Ruckert C."/>
        </authorList>
    </citation>
    <scope>NUCLEOTIDE SEQUENCE</scope>
    <source>
        <strain evidence="2">JCM 15325</strain>
    </source>
</reference>
<protein>
    <submittedName>
        <fullName evidence="2">Uncharacterized protein</fullName>
    </submittedName>
</protein>
<reference evidence="2" key="2">
    <citation type="submission" date="2020-09" db="EMBL/GenBank/DDBJ databases">
        <authorList>
            <person name="Sun Q."/>
            <person name="Ohkuma M."/>
        </authorList>
    </citation>
    <scope>NUCLEOTIDE SEQUENCE</scope>
    <source>
        <strain evidence="2">JCM 15325</strain>
    </source>
</reference>
<dbReference type="AlphaFoldDB" id="A0A917RXP2"/>
<sequence>MKKEKSPKITPAETNSVKQEQNPIPKKDEMQKTKVQAFDLFFVCKGFESYFMCPAEAE</sequence>
<organism evidence="2 3">
    <name type="scientific">Sporolactobacillus putidus</name>
    <dbReference type="NCBI Taxonomy" id="492735"/>
    <lineage>
        <taxon>Bacteria</taxon>
        <taxon>Bacillati</taxon>
        <taxon>Bacillota</taxon>
        <taxon>Bacilli</taxon>
        <taxon>Bacillales</taxon>
        <taxon>Sporolactobacillaceae</taxon>
        <taxon>Sporolactobacillus</taxon>
    </lineage>
</organism>